<reference evidence="5 6" key="1">
    <citation type="journal article" date="2018" name="J. Microbiol.">
        <title>Leifsonia flava sp. nov., a novel actinobacterium isolated from the rhizosphere of Aquilegia viridiflora.</title>
        <authorList>
            <person name="Cai Y."/>
            <person name="Tao W.Z."/>
            <person name="Ma Y.J."/>
            <person name="Cheng J."/>
            <person name="Zhang M.Y."/>
            <person name="Zhang Y.X."/>
        </authorList>
    </citation>
    <scope>NUCLEOTIDE SEQUENCE [LARGE SCALE GENOMIC DNA]</scope>
    <source>
        <strain evidence="5 6">SYP-B2174</strain>
    </source>
</reference>
<evidence type="ECO:0000256" key="3">
    <source>
        <dbReference type="ARBA" id="ARBA00023163"/>
    </source>
</evidence>
<evidence type="ECO:0000256" key="1">
    <source>
        <dbReference type="ARBA" id="ARBA00023015"/>
    </source>
</evidence>
<dbReference type="SUPFAM" id="SSF52540">
    <property type="entry name" value="P-loop containing nucleoside triphosphate hydrolases"/>
    <property type="match status" value="1"/>
</dbReference>
<feature type="domain" description="HTH luxR-type" evidence="4">
    <location>
        <begin position="800"/>
        <end position="865"/>
    </location>
</feature>
<keyword evidence="2" id="KW-0238">DNA-binding</keyword>
<dbReference type="InterPro" id="IPR016032">
    <property type="entry name" value="Sig_transdc_resp-reg_C-effctor"/>
</dbReference>
<dbReference type="PRINTS" id="PR00038">
    <property type="entry name" value="HTHLUXR"/>
</dbReference>
<dbReference type="Gene3D" id="1.10.10.10">
    <property type="entry name" value="Winged helix-like DNA-binding domain superfamily/Winged helix DNA-binding domain"/>
    <property type="match status" value="1"/>
</dbReference>
<evidence type="ECO:0000313" key="5">
    <source>
        <dbReference type="EMBL" id="TFV99064.1"/>
    </source>
</evidence>
<dbReference type="GO" id="GO:0003677">
    <property type="term" value="F:DNA binding"/>
    <property type="evidence" value="ECO:0007669"/>
    <property type="project" value="UniProtKB-KW"/>
</dbReference>
<dbReference type="InterPro" id="IPR011990">
    <property type="entry name" value="TPR-like_helical_dom_sf"/>
</dbReference>
<dbReference type="Pfam" id="PF17874">
    <property type="entry name" value="TPR_MalT"/>
    <property type="match status" value="1"/>
</dbReference>
<dbReference type="PANTHER" id="PTHR44688:SF16">
    <property type="entry name" value="DNA-BINDING TRANSCRIPTIONAL ACTIVATOR DEVR_DOSR"/>
    <property type="match status" value="1"/>
</dbReference>
<dbReference type="CDD" id="cd06170">
    <property type="entry name" value="LuxR_C_like"/>
    <property type="match status" value="1"/>
</dbReference>
<comment type="caution">
    <text evidence="5">The sequence shown here is derived from an EMBL/GenBank/DDBJ whole genome shotgun (WGS) entry which is preliminary data.</text>
</comment>
<dbReference type="PANTHER" id="PTHR44688">
    <property type="entry name" value="DNA-BINDING TRANSCRIPTIONAL ACTIVATOR DEVR_DOSR"/>
    <property type="match status" value="1"/>
</dbReference>
<dbReference type="GO" id="GO:0006355">
    <property type="term" value="P:regulation of DNA-templated transcription"/>
    <property type="evidence" value="ECO:0007669"/>
    <property type="project" value="InterPro"/>
</dbReference>
<organism evidence="5 6">
    <name type="scientific">Orlajensenia leifsoniae</name>
    <dbReference type="NCBI Taxonomy" id="2561933"/>
    <lineage>
        <taxon>Bacteria</taxon>
        <taxon>Bacillati</taxon>
        <taxon>Actinomycetota</taxon>
        <taxon>Actinomycetes</taxon>
        <taxon>Micrococcales</taxon>
        <taxon>Microbacteriaceae</taxon>
        <taxon>Orlajensenia</taxon>
    </lineage>
</organism>
<dbReference type="InterPro" id="IPR003593">
    <property type="entry name" value="AAA+_ATPase"/>
</dbReference>
<dbReference type="InterPro" id="IPR000792">
    <property type="entry name" value="Tscrpt_reg_LuxR_C"/>
</dbReference>
<accession>A0A4Y9R367</accession>
<keyword evidence="1" id="KW-0805">Transcription regulation</keyword>
<dbReference type="RefSeq" id="WP_135119549.1">
    <property type="nucleotide sequence ID" value="NZ_SPQZ01000002.1"/>
</dbReference>
<gene>
    <name evidence="5" type="ORF">E4M00_06100</name>
</gene>
<dbReference type="Pfam" id="PF25873">
    <property type="entry name" value="WHD_MalT"/>
    <property type="match status" value="1"/>
</dbReference>
<name>A0A4Y9R367_9MICO</name>
<dbReference type="InterPro" id="IPR036388">
    <property type="entry name" value="WH-like_DNA-bd_sf"/>
</dbReference>
<dbReference type="SUPFAM" id="SSF46894">
    <property type="entry name" value="C-terminal effector domain of the bipartite response regulators"/>
    <property type="match status" value="1"/>
</dbReference>
<evidence type="ECO:0000313" key="6">
    <source>
        <dbReference type="Proteomes" id="UP000298127"/>
    </source>
</evidence>
<dbReference type="InterPro" id="IPR059106">
    <property type="entry name" value="WHD_MalT"/>
</dbReference>
<sequence>MVGQYSPESLVDRPALRRRLDGALSVPLTLLVAPPGAGKTVLLDQWAADHPELAFVRIDVDSLDDDPVRFAKRLSTAMATVHPDMAQLSRFAALTAGGLGGPLLTALSAELESFPETVVILDDLHHLSNAVLLTDLGRFIAALPTNVHVIMSTRVDPAIRWSGLRLRNRLLEIRQDALAMTRDESAELLTNITGTVTPPAVLDVLVSRTEGWAAGIQLAGITLKYHGQPDEFVAEFGGSDRLVAEYLTEEVLDALPPNGRALLLRMSPLDIMTADLVNHVLGRDDARRLFEQLRHESMFFVSIDNRQEQFRFHHLFRDLLRYRLKAERPDDEAVILARAAEYHLGRGEFDAGIEYLLRAQDWDGAVEAIMTRGSEIFEHGEMRTVIRWITTVPESARAHRLDVALELGILLGMQGAAARTIDILGRVADDPTASVGDRAVAYAWMSATVQWNARPEDSIRAGMRALVLLDENPDAFIPNLMRLSSRGLLSTVATASIGRAHFLNGDMAQAEEWLSRAMETQGIAYAPFRVGLLGSLALLHAWRGRASEAERLAVEALDVAAVTGLVLHPISADAHLALAMVAVDRGLTDASTTHLRAGVLRAEANHRTQLAWLARYQRAQLAVGDGRHEKVLDPADHAIPEPASSPAPALRDRLDGLHMNGLRRIGRAAEALRSVRDDNPTTPTICFETIAAHLSLGDAATAAAILEAVAGVIASDGLRGEIRILLLRAWSADEGGAHDDALECVAEALDKAEPEGLVAPFTVDGGPVVLRLVDELARDRGGLAQTIMARVRQLDSGDTNATLADPLTERELEVLRYLPDRTTNAEIAELCFVTVNTLKTHMAHIYRKLGVTGRSAAIEQARRLGLLDPVAARVDQVRVMLR</sequence>
<dbReference type="PROSITE" id="PS50043">
    <property type="entry name" value="HTH_LUXR_2"/>
    <property type="match status" value="1"/>
</dbReference>
<evidence type="ECO:0000256" key="2">
    <source>
        <dbReference type="ARBA" id="ARBA00023125"/>
    </source>
</evidence>
<keyword evidence="3" id="KW-0804">Transcription</keyword>
<proteinExistence type="predicted"/>
<dbReference type="SMART" id="SM00421">
    <property type="entry name" value="HTH_LUXR"/>
    <property type="match status" value="1"/>
</dbReference>
<protein>
    <recommendedName>
        <fullName evidence="4">HTH luxR-type domain-containing protein</fullName>
    </recommendedName>
</protein>
<dbReference type="Gene3D" id="3.40.50.300">
    <property type="entry name" value="P-loop containing nucleotide triphosphate hydrolases"/>
    <property type="match status" value="1"/>
</dbReference>
<evidence type="ECO:0000259" key="4">
    <source>
        <dbReference type="PROSITE" id="PS50043"/>
    </source>
</evidence>
<dbReference type="EMBL" id="SPQZ01000002">
    <property type="protein sequence ID" value="TFV99064.1"/>
    <property type="molecule type" value="Genomic_DNA"/>
</dbReference>
<dbReference type="AlphaFoldDB" id="A0A4Y9R367"/>
<dbReference type="InterPro" id="IPR027417">
    <property type="entry name" value="P-loop_NTPase"/>
</dbReference>
<dbReference type="SMART" id="SM00382">
    <property type="entry name" value="AAA"/>
    <property type="match status" value="1"/>
</dbReference>
<dbReference type="Pfam" id="PF00196">
    <property type="entry name" value="GerE"/>
    <property type="match status" value="1"/>
</dbReference>
<dbReference type="SUPFAM" id="SSF48452">
    <property type="entry name" value="TPR-like"/>
    <property type="match status" value="1"/>
</dbReference>
<dbReference type="Gene3D" id="1.25.40.10">
    <property type="entry name" value="Tetratricopeptide repeat domain"/>
    <property type="match status" value="1"/>
</dbReference>
<dbReference type="InterPro" id="IPR041617">
    <property type="entry name" value="TPR_MalT"/>
</dbReference>
<dbReference type="Proteomes" id="UP000298127">
    <property type="component" value="Unassembled WGS sequence"/>
</dbReference>
<keyword evidence="6" id="KW-1185">Reference proteome</keyword>